<comment type="caution">
    <text evidence="1">The sequence shown here is derived from an EMBL/GenBank/DDBJ whole genome shotgun (WGS) entry which is preliminary data.</text>
</comment>
<evidence type="ECO:0000313" key="2">
    <source>
        <dbReference type="Proteomes" id="UP001609175"/>
    </source>
</evidence>
<protein>
    <submittedName>
        <fullName evidence="1">Uncharacterized protein</fullName>
    </submittedName>
</protein>
<proteinExistence type="predicted"/>
<accession>A0ABW7JH17</accession>
<dbReference type="Proteomes" id="UP001609175">
    <property type="component" value="Unassembled WGS sequence"/>
</dbReference>
<gene>
    <name evidence="1" type="ORF">ACHIPZ_03435</name>
</gene>
<dbReference type="EMBL" id="JBIMSO010000012">
    <property type="protein sequence ID" value="MFH5207276.1"/>
    <property type="molecule type" value="Genomic_DNA"/>
</dbReference>
<evidence type="ECO:0000313" key="1">
    <source>
        <dbReference type="EMBL" id="MFH5207276.1"/>
    </source>
</evidence>
<sequence>MDKQVAGRLADEQLDAWQRGTTYPELAYADDNSSSTTRELVADGVTYAITSTVYREQGQQAYTMSVRVTVAGKKSLFRSAVSRHGRMFPDGRFAPGA</sequence>
<organism evidence="1 2">
    <name type="scientific">Antrihabitans spumae</name>
    <dbReference type="NCBI Taxonomy" id="3373370"/>
    <lineage>
        <taxon>Bacteria</taxon>
        <taxon>Bacillati</taxon>
        <taxon>Actinomycetota</taxon>
        <taxon>Actinomycetes</taxon>
        <taxon>Mycobacteriales</taxon>
        <taxon>Nocardiaceae</taxon>
        <taxon>Antrihabitans</taxon>
    </lineage>
</organism>
<dbReference type="RefSeq" id="WP_395112700.1">
    <property type="nucleotide sequence ID" value="NZ_JBIMSO010000012.1"/>
</dbReference>
<name>A0ABW7JH17_9NOCA</name>
<reference evidence="1 2" key="1">
    <citation type="submission" date="2024-10" db="EMBL/GenBank/DDBJ databases">
        <authorList>
            <person name="Riesco R."/>
        </authorList>
    </citation>
    <scope>NUCLEOTIDE SEQUENCE [LARGE SCALE GENOMIC DNA]</scope>
    <source>
        <strain evidence="1 2">NCIMB 15449</strain>
    </source>
</reference>